<protein>
    <submittedName>
        <fullName evidence="1">Uncharacterized protein</fullName>
    </submittedName>
</protein>
<reference evidence="1" key="1">
    <citation type="submission" date="2022-09" db="EMBL/GenBank/DDBJ databases">
        <title>Intensive care unit water sources are persistently colonized with multi-drug resistant bacteria and are the site of extensive horizontal gene transfer of antibiotic resistance genes.</title>
        <authorList>
            <person name="Diorio-Toth L."/>
        </authorList>
    </citation>
    <scope>NUCLEOTIDE SEQUENCE</scope>
    <source>
        <strain evidence="1">GD03843</strain>
    </source>
</reference>
<evidence type="ECO:0000313" key="1">
    <source>
        <dbReference type="EMBL" id="MDH0735789.1"/>
    </source>
</evidence>
<name>A0AA42IV81_9BURK</name>
<comment type="caution">
    <text evidence="1">The sequence shown here is derived from an EMBL/GenBank/DDBJ whole genome shotgun (WGS) entry which is preliminary data.</text>
</comment>
<evidence type="ECO:0000313" key="2">
    <source>
        <dbReference type="Proteomes" id="UP001161094"/>
    </source>
</evidence>
<organism evidence="1 2">
    <name type="scientific">Achromobacter spanius</name>
    <dbReference type="NCBI Taxonomy" id="217203"/>
    <lineage>
        <taxon>Bacteria</taxon>
        <taxon>Pseudomonadati</taxon>
        <taxon>Pseudomonadota</taxon>
        <taxon>Betaproteobacteria</taxon>
        <taxon>Burkholderiales</taxon>
        <taxon>Alcaligenaceae</taxon>
        <taxon>Achromobacter</taxon>
    </lineage>
</organism>
<dbReference type="Proteomes" id="UP001161094">
    <property type="component" value="Unassembled WGS sequence"/>
</dbReference>
<sequence>MRSTISHSGLVAFIVEGARADSSRSLHLLRAIDDTVASNEVLANTFETISRNASDVAHAICRSPASERQVLDREGVFQAAFDDTLDVLAELGRMLEEKRLAALADHELQDGDGVVESFDKAIIQVKDAFSHLHDLKWAVMENDADVAAVVAGGPQDDVEAFLKSLGR</sequence>
<dbReference type="EMBL" id="JAOCDZ010000004">
    <property type="protein sequence ID" value="MDH0735789.1"/>
    <property type="molecule type" value="Genomic_DNA"/>
</dbReference>
<gene>
    <name evidence="1" type="ORF">N5D93_08205</name>
</gene>
<proteinExistence type="predicted"/>
<dbReference type="AlphaFoldDB" id="A0AA42IV81"/>
<accession>A0AA42IV81</accession>
<dbReference type="RefSeq" id="WP_279994700.1">
    <property type="nucleotide sequence ID" value="NZ_JAOCDZ010000004.1"/>
</dbReference>